<dbReference type="InterPro" id="IPR043129">
    <property type="entry name" value="ATPase_NBD"/>
</dbReference>
<organism evidence="1 2">
    <name type="scientific">Apiospora hydei</name>
    <dbReference type="NCBI Taxonomy" id="1337664"/>
    <lineage>
        <taxon>Eukaryota</taxon>
        <taxon>Fungi</taxon>
        <taxon>Dikarya</taxon>
        <taxon>Ascomycota</taxon>
        <taxon>Pezizomycotina</taxon>
        <taxon>Sordariomycetes</taxon>
        <taxon>Xylariomycetidae</taxon>
        <taxon>Amphisphaeriales</taxon>
        <taxon>Apiosporaceae</taxon>
        <taxon>Apiospora</taxon>
    </lineage>
</organism>
<dbReference type="GeneID" id="92047523"/>
<dbReference type="EMBL" id="JAQQWN010000007">
    <property type="protein sequence ID" value="KAK8075485.1"/>
    <property type="molecule type" value="Genomic_DNA"/>
</dbReference>
<evidence type="ECO:0000313" key="2">
    <source>
        <dbReference type="Proteomes" id="UP001433268"/>
    </source>
</evidence>
<dbReference type="RefSeq" id="XP_066666425.1">
    <property type="nucleotide sequence ID" value="XM_066814463.1"/>
</dbReference>
<protein>
    <submittedName>
        <fullName evidence="1">Uncharacterized protein</fullName>
    </submittedName>
</protein>
<dbReference type="PANTHER" id="PTHR14187">
    <property type="entry name" value="ALPHA KINASE/ELONGATION FACTOR 2 KINASE"/>
    <property type="match status" value="1"/>
</dbReference>
<name>A0ABR1VZ93_9PEZI</name>
<sequence length="278" mass="31177">MDTLDGPIGLSKKEISNVFTKVMSPIVGFINEQISDMAGDGDNIKEEDMPEFVILVGGYGRSNFLYEYLQKNLDQDIEILQSQGSRPWSAICRGAALSVIKRKTLVGPVLQRKARQSYGWLTKDDWDPEKHTEGVDEKGFDDIRGKFMANNQFNWPVIAGDDVNSNVVSLPYNIAFPMNRHGQHGFQADIYKTRSPNPPSRLNPEDRNVQKVGGLDLNFPVLIENLTARKNSQGELVRNLDYVTKCKVSGDSFDIWAEYNGEKVGELELDLDVAECVS</sequence>
<comment type="caution">
    <text evidence="1">The sequence shown here is derived from an EMBL/GenBank/DDBJ whole genome shotgun (WGS) entry which is preliminary data.</text>
</comment>
<reference evidence="1 2" key="1">
    <citation type="submission" date="2023-01" db="EMBL/GenBank/DDBJ databases">
        <title>Analysis of 21 Apiospora genomes using comparative genomics revels a genus with tremendous synthesis potential of carbohydrate active enzymes and secondary metabolites.</title>
        <authorList>
            <person name="Sorensen T."/>
        </authorList>
    </citation>
    <scope>NUCLEOTIDE SEQUENCE [LARGE SCALE GENOMIC DNA]</scope>
    <source>
        <strain evidence="1 2">CBS 114990</strain>
    </source>
</reference>
<dbReference type="PANTHER" id="PTHR14187:SF5">
    <property type="entry name" value="HEAT SHOCK 70 KDA PROTEIN 12A"/>
    <property type="match status" value="1"/>
</dbReference>
<dbReference type="Proteomes" id="UP001433268">
    <property type="component" value="Unassembled WGS sequence"/>
</dbReference>
<gene>
    <name evidence="1" type="ORF">PG997_010148</name>
</gene>
<keyword evidence="2" id="KW-1185">Reference proteome</keyword>
<accession>A0ABR1VZ93</accession>
<dbReference type="SUPFAM" id="SSF53067">
    <property type="entry name" value="Actin-like ATPase domain"/>
    <property type="match status" value="1"/>
</dbReference>
<evidence type="ECO:0000313" key="1">
    <source>
        <dbReference type="EMBL" id="KAK8075485.1"/>
    </source>
</evidence>
<proteinExistence type="predicted"/>